<evidence type="ECO:0000313" key="1">
    <source>
        <dbReference type="EMBL" id="CCA82881.1"/>
    </source>
</evidence>
<proteinExistence type="predicted"/>
<protein>
    <submittedName>
        <fullName evidence="1">Uncharacterized protein</fullName>
    </submittedName>
</protein>
<organism evidence="1">
    <name type="scientific">blood disease bacterium R229</name>
    <dbReference type="NCBI Taxonomy" id="741978"/>
    <lineage>
        <taxon>Bacteria</taxon>
        <taxon>Pseudomonadati</taxon>
        <taxon>Pseudomonadota</taxon>
        <taxon>Betaproteobacteria</taxon>
        <taxon>Burkholderiales</taxon>
        <taxon>Burkholderiaceae</taxon>
        <taxon>Ralstonia</taxon>
        <taxon>Ralstonia solanacearum species complex</taxon>
    </lineage>
</organism>
<gene>
    <name evidence="1" type="ORF">BDB_mp60045</name>
</gene>
<name>G2ZUY5_9RALS</name>
<reference evidence="1" key="2">
    <citation type="submission" date="2011-04" db="EMBL/GenBank/DDBJ databases">
        <authorList>
            <person name="Genoscope - CEA"/>
        </authorList>
    </citation>
    <scope>NUCLEOTIDE SEQUENCE</scope>
    <source>
        <strain evidence="1">R229</strain>
    </source>
</reference>
<dbReference type="EMBL" id="FR854082">
    <property type="protein sequence ID" value="CCA82881.1"/>
    <property type="molecule type" value="Genomic_DNA"/>
</dbReference>
<dbReference type="AlphaFoldDB" id="G2ZUY5"/>
<reference evidence="1" key="1">
    <citation type="journal article" date="2011" name="PLoS ONE">
        <title>Ralstonia syzygii, the Blood Disease Bacterium and some Asian R. solanacearum strains form a single genomic species despite divergent lifestyles.</title>
        <authorList>
            <person name="Remenant B."/>
            <person name="de Cambiaire J.C."/>
            <person name="Cellier G."/>
            <person name="Jacobs J.M."/>
            <person name="Mangenot S."/>
            <person name="Barbe V."/>
            <person name="Lajus A."/>
            <person name="Vallenet D."/>
            <person name="Medigue C."/>
            <person name="Fegan M."/>
            <person name="Allen C."/>
            <person name="Prior P."/>
        </authorList>
    </citation>
    <scope>NUCLEOTIDE SEQUENCE</scope>
    <source>
        <strain evidence="1">R229</strain>
    </source>
</reference>
<sequence length="153" mass="17318">MLSLILIIIVARMVPRAARAVERVSPTATARHRIDASQMTAVFPMGQSTSRTHLLKGSYSDRSPVTDNHAPIDSRPWHYRPRAAFTWKNCRQQHLALSEHGSIKNGVRSICWVAATSLHPGTHRITKAGYRRHCMRRRRGDSLCPVLFATEIR</sequence>
<accession>G2ZUY5</accession>